<evidence type="ECO:0000256" key="2">
    <source>
        <dbReference type="ARBA" id="ARBA00023315"/>
    </source>
</evidence>
<dbReference type="AlphaFoldDB" id="A0A437QX22"/>
<dbReference type="InterPro" id="IPR050680">
    <property type="entry name" value="YpeA/RimI_acetyltransf"/>
</dbReference>
<comment type="caution">
    <text evidence="4">The sequence shown here is derived from an EMBL/GenBank/DDBJ whole genome shotgun (WGS) entry which is preliminary data.</text>
</comment>
<dbReference type="Pfam" id="PF00583">
    <property type="entry name" value="Acetyltransf_1"/>
    <property type="match status" value="1"/>
</dbReference>
<dbReference type="CDD" id="cd04301">
    <property type="entry name" value="NAT_SF"/>
    <property type="match status" value="1"/>
</dbReference>
<accession>A0A437QX22</accession>
<dbReference type="InterPro" id="IPR000182">
    <property type="entry name" value="GNAT_dom"/>
</dbReference>
<dbReference type="OrthoDB" id="6172743at2"/>
<gene>
    <name evidence="4" type="ORF">EOI86_07420</name>
</gene>
<dbReference type="Gene3D" id="3.40.630.30">
    <property type="match status" value="1"/>
</dbReference>
<dbReference type="InterPro" id="IPR016181">
    <property type="entry name" value="Acyl_CoA_acyltransferase"/>
</dbReference>
<sequence>MAIFLRAATVEDTDEVAAVWHDAWHDGHGNLVPAAWRKLRNRENFRMRAPALIPHMIVAVDEAAGAEGNDIICGFVTTEDNSLEDLFVAATHRGTGVAARLLRAGEEQLAAAGVTTAELQCTQGNDRAQRFYEKMGWQAVRPGVQEIDTPDGRQSLDNWIMEKSLA</sequence>
<dbReference type="EMBL" id="SADE01000001">
    <property type="protein sequence ID" value="RVU39077.1"/>
    <property type="molecule type" value="Genomic_DNA"/>
</dbReference>
<keyword evidence="5" id="KW-1185">Reference proteome</keyword>
<dbReference type="GO" id="GO:0016747">
    <property type="term" value="F:acyltransferase activity, transferring groups other than amino-acyl groups"/>
    <property type="evidence" value="ECO:0007669"/>
    <property type="project" value="InterPro"/>
</dbReference>
<keyword evidence="1 4" id="KW-0808">Transferase</keyword>
<proteinExistence type="predicted"/>
<dbReference type="PROSITE" id="PS51186">
    <property type="entry name" value="GNAT"/>
    <property type="match status" value="1"/>
</dbReference>
<protein>
    <submittedName>
        <fullName evidence="4">GNAT family N-acetyltransferase</fullName>
    </submittedName>
</protein>
<evidence type="ECO:0000259" key="3">
    <source>
        <dbReference type="PROSITE" id="PS51186"/>
    </source>
</evidence>
<evidence type="ECO:0000313" key="5">
    <source>
        <dbReference type="Proteomes" id="UP000287447"/>
    </source>
</evidence>
<dbReference type="PANTHER" id="PTHR43420:SF47">
    <property type="entry name" value="N-ACETYLTRANSFERASE DOMAIN-CONTAINING PROTEIN"/>
    <property type="match status" value="1"/>
</dbReference>
<organism evidence="4 5">
    <name type="scientific">Hwanghaeella grinnelliae</name>
    <dbReference type="NCBI Taxonomy" id="2500179"/>
    <lineage>
        <taxon>Bacteria</taxon>
        <taxon>Pseudomonadati</taxon>
        <taxon>Pseudomonadota</taxon>
        <taxon>Alphaproteobacteria</taxon>
        <taxon>Rhodospirillales</taxon>
        <taxon>Rhodospirillaceae</taxon>
        <taxon>Hwanghaeella</taxon>
    </lineage>
</organism>
<reference evidence="5" key="1">
    <citation type="submission" date="2019-01" db="EMBL/GenBank/DDBJ databases">
        <title>Gri0909 isolated from a small marine red alga.</title>
        <authorList>
            <person name="Kim J."/>
            <person name="Jeong S.E."/>
            <person name="Jeon C.O."/>
        </authorList>
    </citation>
    <scope>NUCLEOTIDE SEQUENCE [LARGE SCALE GENOMIC DNA]</scope>
    <source>
        <strain evidence="5">Gri0909</strain>
    </source>
</reference>
<keyword evidence="2" id="KW-0012">Acyltransferase</keyword>
<dbReference type="Proteomes" id="UP000287447">
    <property type="component" value="Unassembled WGS sequence"/>
</dbReference>
<dbReference type="RefSeq" id="WP_127764449.1">
    <property type="nucleotide sequence ID" value="NZ_SADE01000001.1"/>
</dbReference>
<evidence type="ECO:0000256" key="1">
    <source>
        <dbReference type="ARBA" id="ARBA00022679"/>
    </source>
</evidence>
<evidence type="ECO:0000313" key="4">
    <source>
        <dbReference type="EMBL" id="RVU39077.1"/>
    </source>
</evidence>
<feature type="domain" description="N-acetyltransferase" evidence="3">
    <location>
        <begin position="3"/>
        <end position="166"/>
    </location>
</feature>
<dbReference type="PANTHER" id="PTHR43420">
    <property type="entry name" value="ACETYLTRANSFERASE"/>
    <property type="match status" value="1"/>
</dbReference>
<name>A0A437QX22_9PROT</name>
<dbReference type="SUPFAM" id="SSF55729">
    <property type="entry name" value="Acyl-CoA N-acyltransferases (Nat)"/>
    <property type="match status" value="1"/>
</dbReference>